<comment type="caution">
    <text evidence="3">The sequence shown here is derived from an EMBL/GenBank/DDBJ whole genome shotgun (WGS) entry which is preliminary data.</text>
</comment>
<protein>
    <recommendedName>
        <fullName evidence="2">TadE-like domain-containing protein</fullName>
    </recommendedName>
</protein>
<gene>
    <name evidence="3" type="ORF">Rumeso_02293</name>
</gene>
<evidence type="ECO:0000313" key="3">
    <source>
        <dbReference type="EMBL" id="EYD76104.1"/>
    </source>
</evidence>
<dbReference type="EMBL" id="AOSK01000059">
    <property type="protein sequence ID" value="EYD76104.1"/>
    <property type="molecule type" value="Genomic_DNA"/>
</dbReference>
<evidence type="ECO:0000256" key="1">
    <source>
        <dbReference type="SAM" id="Phobius"/>
    </source>
</evidence>
<accession>A0A017HQT9</accession>
<keyword evidence="4" id="KW-1185">Reference proteome</keyword>
<dbReference type="HOGENOM" id="CLU_1766651_0_0_5"/>
<name>A0A017HQT9_9RHOB</name>
<evidence type="ECO:0000259" key="2">
    <source>
        <dbReference type="Pfam" id="PF07811"/>
    </source>
</evidence>
<dbReference type="Proteomes" id="UP000019666">
    <property type="component" value="Unassembled WGS sequence"/>
</dbReference>
<dbReference type="RefSeq" id="WP_037279004.1">
    <property type="nucleotide sequence ID" value="NZ_KK088559.1"/>
</dbReference>
<organism evidence="3 4">
    <name type="scientific">Rubellimicrobium mesophilum DSM 19309</name>
    <dbReference type="NCBI Taxonomy" id="442562"/>
    <lineage>
        <taxon>Bacteria</taxon>
        <taxon>Pseudomonadati</taxon>
        <taxon>Pseudomonadota</taxon>
        <taxon>Alphaproteobacteria</taxon>
        <taxon>Rhodobacterales</taxon>
        <taxon>Roseobacteraceae</taxon>
        <taxon>Rubellimicrobium</taxon>
    </lineage>
</organism>
<dbReference type="AlphaFoldDB" id="A0A017HQT9"/>
<evidence type="ECO:0000313" key="4">
    <source>
        <dbReference type="Proteomes" id="UP000019666"/>
    </source>
</evidence>
<keyword evidence="1" id="KW-0812">Transmembrane</keyword>
<dbReference type="InterPro" id="IPR012495">
    <property type="entry name" value="TadE-like_dom"/>
</dbReference>
<sequence length="147" mass="16481">MRAPLVRLTRFASRFARDEGGAVTVEAVLWIPFFFFVLMLITDTSMAFFSKAQAYRLIETYNRGYAINSSWKATDTASEIKRQFRVQFPRASDTDVTVSFTPSSANGTVATSITYPAKAVVLFNTLNVLGGWKITVQAMQYLERPVS</sequence>
<dbReference type="Pfam" id="PF07811">
    <property type="entry name" value="TadE"/>
    <property type="match status" value="1"/>
</dbReference>
<keyword evidence="1" id="KW-0472">Membrane</keyword>
<proteinExistence type="predicted"/>
<feature type="transmembrane region" description="Helical" evidence="1">
    <location>
        <begin position="20"/>
        <end position="41"/>
    </location>
</feature>
<reference evidence="3 4" key="1">
    <citation type="submission" date="2013-02" db="EMBL/GenBank/DDBJ databases">
        <authorList>
            <person name="Fiebig A."/>
            <person name="Goeker M."/>
            <person name="Klenk H.-P.P."/>
        </authorList>
    </citation>
    <scope>NUCLEOTIDE SEQUENCE [LARGE SCALE GENOMIC DNA]</scope>
    <source>
        <strain evidence="3 4">DSM 19309</strain>
    </source>
</reference>
<dbReference type="STRING" id="442562.Rumeso_02293"/>
<keyword evidence="1" id="KW-1133">Transmembrane helix</keyword>
<feature type="domain" description="TadE-like" evidence="2">
    <location>
        <begin position="21"/>
        <end position="53"/>
    </location>
</feature>